<accession>A0A1J4JDL2</accession>
<evidence type="ECO:0000256" key="4">
    <source>
        <dbReference type="PROSITE-ProRule" id="PRU00091"/>
    </source>
</evidence>
<protein>
    <recommendedName>
        <fullName evidence="6">FYVE-type domain-containing protein</fullName>
    </recommendedName>
</protein>
<evidence type="ECO:0000256" key="2">
    <source>
        <dbReference type="ARBA" id="ARBA00022771"/>
    </source>
</evidence>
<dbReference type="AlphaFoldDB" id="A0A1J4JDL2"/>
<dbReference type="InterPro" id="IPR000306">
    <property type="entry name" value="Znf_FYVE"/>
</dbReference>
<evidence type="ECO:0000313" key="7">
    <source>
        <dbReference type="EMBL" id="OHS95763.1"/>
    </source>
</evidence>
<keyword evidence="1" id="KW-0479">Metal-binding</keyword>
<reference evidence="7" key="1">
    <citation type="submission" date="2016-10" db="EMBL/GenBank/DDBJ databases">
        <authorList>
            <person name="Benchimol M."/>
            <person name="Almeida L.G."/>
            <person name="Vasconcelos A.T."/>
            <person name="Perreira-Neves A."/>
            <person name="Rosa I.A."/>
            <person name="Tasca T."/>
            <person name="Bogo M.R."/>
            <person name="de Souza W."/>
        </authorList>
    </citation>
    <scope>NUCLEOTIDE SEQUENCE [LARGE SCALE GENOMIC DNA]</scope>
    <source>
        <strain evidence="7">K</strain>
    </source>
</reference>
<dbReference type="InterPro" id="IPR011011">
    <property type="entry name" value="Znf_FYVE_PHD"/>
</dbReference>
<dbReference type="GO" id="GO:0008270">
    <property type="term" value="F:zinc ion binding"/>
    <property type="evidence" value="ECO:0007669"/>
    <property type="project" value="UniProtKB-KW"/>
</dbReference>
<feature type="compositionally biased region" description="Polar residues" evidence="5">
    <location>
        <begin position="568"/>
        <end position="578"/>
    </location>
</feature>
<feature type="compositionally biased region" description="Basic and acidic residues" evidence="5">
    <location>
        <begin position="541"/>
        <end position="556"/>
    </location>
</feature>
<feature type="domain" description="FYVE-type" evidence="6">
    <location>
        <begin position="477"/>
        <end position="536"/>
    </location>
</feature>
<feature type="compositionally biased region" description="Low complexity" evidence="5">
    <location>
        <begin position="178"/>
        <end position="211"/>
    </location>
</feature>
<evidence type="ECO:0000313" key="8">
    <source>
        <dbReference type="Proteomes" id="UP000179807"/>
    </source>
</evidence>
<feature type="compositionally biased region" description="Low complexity" evidence="5">
    <location>
        <begin position="579"/>
        <end position="590"/>
    </location>
</feature>
<dbReference type="InterPro" id="IPR011993">
    <property type="entry name" value="PH-like_dom_sf"/>
</dbReference>
<feature type="compositionally biased region" description="Polar residues" evidence="5">
    <location>
        <begin position="212"/>
        <end position="236"/>
    </location>
</feature>
<dbReference type="VEuPathDB" id="TrichDB:TRFO_38122"/>
<dbReference type="EMBL" id="MLAK01001224">
    <property type="protein sequence ID" value="OHS95763.1"/>
    <property type="molecule type" value="Genomic_DNA"/>
</dbReference>
<keyword evidence="3" id="KW-0862">Zinc</keyword>
<evidence type="ECO:0000256" key="3">
    <source>
        <dbReference type="ARBA" id="ARBA00022833"/>
    </source>
</evidence>
<feature type="region of interest" description="Disordered" evidence="5">
    <location>
        <begin position="1"/>
        <end position="25"/>
    </location>
</feature>
<dbReference type="OrthoDB" id="70570at2759"/>
<dbReference type="RefSeq" id="XP_068348900.1">
    <property type="nucleotide sequence ID" value="XM_068511856.1"/>
</dbReference>
<dbReference type="PANTHER" id="PTHR39490">
    <property type="entry name" value="ARRESTIN DOMAIN-CONTAINING PROTEIN D"/>
    <property type="match status" value="1"/>
</dbReference>
<keyword evidence="2 4" id="KW-0863">Zinc-finger</keyword>
<keyword evidence="8" id="KW-1185">Reference proteome</keyword>
<name>A0A1J4JDL2_9EUKA</name>
<organism evidence="7 8">
    <name type="scientific">Tritrichomonas foetus</name>
    <dbReference type="NCBI Taxonomy" id="1144522"/>
    <lineage>
        <taxon>Eukaryota</taxon>
        <taxon>Metamonada</taxon>
        <taxon>Parabasalia</taxon>
        <taxon>Tritrichomonadida</taxon>
        <taxon>Tritrichomonadidae</taxon>
        <taxon>Tritrichomonas</taxon>
    </lineage>
</organism>
<proteinExistence type="predicted"/>
<dbReference type="InterPro" id="IPR052113">
    <property type="entry name" value="FYVE-type_Zinc_Finger"/>
</dbReference>
<dbReference type="InterPro" id="IPR017455">
    <property type="entry name" value="Znf_FYVE-rel"/>
</dbReference>
<evidence type="ECO:0000256" key="5">
    <source>
        <dbReference type="SAM" id="MobiDB-lite"/>
    </source>
</evidence>
<evidence type="ECO:0000259" key="6">
    <source>
        <dbReference type="PROSITE" id="PS50178"/>
    </source>
</evidence>
<dbReference type="PANTHER" id="PTHR39490:SF8">
    <property type="entry name" value="ZINC FINGER FYVE DOMAIN-CONTAINING PROTEIN 21"/>
    <property type="match status" value="1"/>
</dbReference>
<feature type="region of interest" description="Disordered" evidence="5">
    <location>
        <begin position="178"/>
        <end position="239"/>
    </location>
</feature>
<gene>
    <name evidence="7" type="ORF">TRFO_38122</name>
</gene>
<dbReference type="SUPFAM" id="SSF50729">
    <property type="entry name" value="PH domain-like"/>
    <property type="match status" value="1"/>
</dbReference>
<dbReference type="Gene3D" id="2.30.29.30">
    <property type="entry name" value="Pleckstrin-homology domain (PH domain)/Phosphotyrosine-binding domain (PTB)"/>
    <property type="match status" value="1"/>
</dbReference>
<dbReference type="PROSITE" id="PS50178">
    <property type="entry name" value="ZF_FYVE"/>
    <property type="match status" value="1"/>
</dbReference>
<dbReference type="Proteomes" id="UP000179807">
    <property type="component" value="Unassembled WGS sequence"/>
</dbReference>
<sequence length="590" mass="67438">MNPVSEEGSKNRRPTTNSRTDIADTNFNFSKEPPFPLLINPKSFIAAQFLGINADEANFVDLLESNSEVNSKIVDFVGYEREFIRKSRCLQTVLQKVTGTIFAVLPQALFPSLIALTDAHVEFLSKLEELIKNGKEDLVQNFIFLLTNKINENPENNKLNASHYSSLNRSQSVFRSNSLNSNSHPLLNDSNNNTNSSENFMNNSNLSNSRNKTINIVQSDESFQDNQENKSNTPKSTLEKSEKEFDIRKILEIHQNYSIQLLKVENLANSFSVECKSEIAEELGEDVVIRAFRLPFLWQDYSLNLVNCLLNVDSIKNDSKLNDLLTNFMKVIENLSDSVDSIPFLENISRQFLREPFPIVITGRRFICQGKAFKQCRKTLAERVLFLFSDIFIYAQRKGGKLLVPRAYLLCKLRVEAHNYNDQPSLYIYAPIKSFILQFHTFKDRDYWKGTLKDAISNAQGYQIIPRYREAPIWVPDSVSNNCMNCNVQLSFFNRKHHCRCCGKIMCSECLQNKFVIPTISNKPVKICSKCLEVLKKEAEETEKRRSLNPKVQEKDINEDEEEENMNLILSTNGTLQPGDNDSSDSSGSA</sequence>
<comment type="caution">
    <text evidence="7">The sequence shown here is derived from an EMBL/GenBank/DDBJ whole genome shotgun (WGS) entry which is preliminary data.</text>
</comment>
<evidence type="ECO:0000256" key="1">
    <source>
        <dbReference type="ARBA" id="ARBA00022723"/>
    </source>
</evidence>
<feature type="region of interest" description="Disordered" evidence="5">
    <location>
        <begin position="541"/>
        <end position="590"/>
    </location>
</feature>
<dbReference type="Gene3D" id="3.30.40.10">
    <property type="entry name" value="Zinc/RING finger domain, C3HC4 (zinc finger)"/>
    <property type="match status" value="1"/>
</dbReference>
<dbReference type="SMART" id="SM00064">
    <property type="entry name" value="FYVE"/>
    <property type="match status" value="1"/>
</dbReference>
<dbReference type="GeneID" id="94846560"/>
<dbReference type="InterPro" id="IPR013083">
    <property type="entry name" value="Znf_RING/FYVE/PHD"/>
</dbReference>
<dbReference type="SUPFAM" id="SSF57903">
    <property type="entry name" value="FYVE/PHD zinc finger"/>
    <property type="match status" value="1"/>
</dbReference>
<dbReference type="Pfam" id="PF01363">
    <property type="entry name" value="FYVE"/>
    <property type="match status" value="1"/>
</dbReference>
<feature type="compositionally biased region" description="Polar residues" evidence="5">
    <location>
        <begin position="14"/>
        <end position="25"/>
    </location>
</feature>